<accession>A0AAD8JS93</accession>
<organism evidence="1 2">
    <name type="scientific">Tagetes erecta</name>
    <name type="common">African marigold</name>
    <dbReference type="NCBI Taxonomy" id="13708"/>
    <lineage>
        <taxon>Eukaryota</taxon>
        <taxon>Viridiplantae</taxon>
        <taxon>Streptophyta</taxon>
        <taxon>Embryophyta</taxon>
        <taxon>Tracheophyta</taxon>
        <taxon>Spermatophyta</taxon>
        <taxon>Magnoliopsida</taxon>
        <taxon>eudicotyledons</taxon>
        <taxon>Gunneridae</taxon>
        <taxon>Pentapetalae</taxon>
        <taxon>asterids</taxon>
        <taxon>campanulids</taxon>
        <taxon>Asterales</taxon>
        <taxon>Asteraceae</taxon>
        <taxon>Asteroideae</taxon>
        <taxon>Heliantheae alliance</taxon>
        <taxon>Tageteae</taxon>
        <taxon>Tagetes</taxon>
    </lineage>
</organism>
<proteinExistence type="predicted"/>
<name>A0AAD8JS93_TARER</name>
<sequence>MIKFMYVNFIEGATCLLKASPTVLNHSHFVYYKGNISCKRAWCLVPQPSNVTFVPFWLLLSFALHLPDAPEGQFFKGAGCTQGA</sequence>
<protein>
    <submittedName>
        <fullName evidence="1">Uncharacterized protein</fullName>
    </submittedName>
</protein>
<evidence type="ECO:0000313" key="2">
    <source>
        <dbReference type="Proteomes" id="UP001229421"/>
    </source>
</evidence>
<dbReference type="Proteomes" id="UP001229421">
    <property type="component" value="Unassembled WGS sequence"/>
</dbReference>
<gene>
    <name evidence="1" type="ORF">QVD17_39382</name>
</gene>
<dbReference type="EMBL" id="JAUHHV010000011">
    <property type="protein sequence ID" value="KAK1407756.1"/>
    <property type="molecule type" value="Genomic_DNA"/>
</dbReference>
<comment type="caution">
    <text evidence="1">The sequence shown here is derived from an EMBL/GenBank/DDBJ whole genome shotgun (WGS) entry which is preliminary data.</text>
</comment>
<dbReference type="AlphaFoldDB" id="A0AAD8JS93"/>
<reference evidence="1" key="1">
    <citation type="journal article" date="2023" name="bioRxiv">
        <title>Improved chromosome-level genome assembly for marigold (Tagetes erecta).</title>
        <authorList>
            <person name="Jiang F."/>
            <person name="Yuan L."/>
            <person name="Wang S."/>
            <person name="Wang H."/>
            <person name="Xu D."/>
            <person name="Wang A."/>
            <person name="Fan W."/>
        </authorList>
    </citation>
    <scope>NUCLEOTIDE SEQUENCE</scope>
    <source>
        <strain evidence="1">WSJ</strain>
        <tissue evidence="1">Leaf</tissue>
    </source>
</reference>
<evidence type="ECO:0000313" key="1">
    <source>
        <dbReference type="EMBL" id="KAK1407756.1"/>
    </source>
</evidence>
<keyword evidence="2" id="KW-1185">Reference proteome</keyword>